<keyword evidence="4" id="KW-0206">Cytoskeleton</keyword>
<gene>
    <name evidence="6" type="primary">tth-1_0</name>
    <name evidence="6" type="ORF">FJT64_018095</name>
</gene>
<proteinExistence type="inferred from homology"/>
<dbReference type="InterPro" id="IPR038386">
    <property type="entry name" value="Beta-thymosin_sf"/>
</dbReference>
<dbReference type="Pfam" id="PF01290">
    <property type="entry name" value="Thymosin"/>
    <property type="match status" value="3"/>
</dbReference>
<evidence type="ECO:0000313" key="7">
    <source>
        <dbReference type="Proteomes" id="UP000440578"/>
    </source>
</evidence>
<name>A0A6A4X7T0_AMPAM</name>
<keyword evidence="3" id="KW-0963">Cytoplasm</keyword>
<feature type="region of interest" description="Disordered" evidence="5">
    <location>
        <begin position="46"/>
        <end position="91"/>
    </location>
</feature>
<dbReference type="PANTHER" id="PTHR20940:SF1">
    <property type="entry name" value="CIBOULOT, ISOFORM A"/>
    <property type="match status" value="1"/>
</dbReference>
<accession>A0A6A4X7T0</accession>
<dbReference type="GO" id="GO:0007015">
    <property type="term" value="P:actin filament organization"/>
    <property type="evidence" value="ECO:0007669"/>
    <property type="project" value="InterPro"/>
</dbReference>
<evidence type="ECO:0000256" key="1">
    <source>
        <dbReference type="ARBA" id="ARBA00004245"/>
    </source>
</evidence>
<dbReference type="GO" id="GO:0005856">
    <property type="term" value="C:cytoskeleton"/>
    <property type="evidence" value="ECO:0007669"/>
    <property type="project" value="UniProtKB-SubCell"/>
</dbReference>
<sequence length="195" mass="22155">MAAPTSPTLKDLPKVAPNVKSELEGFTPDKLKHTETQEKVVLPTKEDVEQEKQHNALLEGVEKFDAERLKKTETQEKNRLPSPDDVQQERTHQDLLSGVEHFDKHSMKAVTLAEKTHLPSTEVSQFHCPDVLLTFAEIQQEKTLQSHLDGIENFDANKLKHADTVEKNPLPTADEQLLYMSRFASGHRRQTDRGM</sequence>
<dbReference type="InterPro" id="IPR001152">
    <property type="entry name" value="Beta-thymosin"/>
</dbReference>
<dbReference type="GO" id="GO:0003785">
    <property type="term" value="F:actin monomer binding"/>
    <property type="evidence" value="ECO:0007669"/>
    <property type="project" value="InterPro"/>
</dbReference>
<dbReference type="Gene3D" id="1.20.5.520">
    <property type="entry name" value="Single helix bin"/>
    <property type="match status" value="4"/>
</dbReference>
<dbReference type="FunFam" id="1.20.5.520:FF:000001">
    <property type="entry name" value="Thymosin beta"/>
    <property type="match status" value="2"/>
</dbReference>
<evidence type="ECO:0000313" key="6">
    <source>
        <dbReference type="EMBL" id="KAF0311058.1"/>
    </source>
</evidence>
<comment type="similarity">
    <text evidence="2">Belongs to the thymosin beta family.</text>
</comment>
<evidence type="ECO:0000256" key="4">
    <source>
        <dbReference type="ARBA" id="ARBA00023212"/>
    </source>
</evidence>
<dbReference type="GO" id="GO:0005829">
    <property type="term" value="C:cytosol"/>
    <property type="evidence" value="ECO:0007669"/>
    <property type="project" value="TreeGrafter"/>
</dbReference>
<dbReference type="Proteomes" id="UP000440578">
    <property type="component" value="Unassembled WGS sequence"/>
</dbReference>
<organism evidence="6 7">
    <name type="scientific">Amphibalanus amphitrite</name>
    <name type="common">Striped barnacle</name>
    <name type="synonym">Balanus amphitrite</name>
    <dbReference type="NCBI Taxonomy" id="1232801"/>
    <lineage>
        <taxon>Eukaryota</taxon>
        <taxon>Metazoa</taxon>
        <taxon>Ecdysozoa</taxon>
        <taxon>Arthropoda</taxon>
        <taxon>Crustacea</taxon>
        <taxon>Multicrustacea</taxon>
        <taxon>Cirripedia</taxon>
        <taxon>Thoracica</taxon>
        <taxon>Thoracicalcarea</taxon>
        <taxon>Balanomorpha</taxon>
        <taxon>Balanoidea</taxon>
        <taxon>Balanidae</taxon>
        <taxon>Amphibalaninae</taxon>
        <taxon>Amphibalanus</taxon>
    </lineage>
</organism>
<keyword evidence="7" id="KW-1185">Reference proteome</keyword>
<dbReference type="AlphaFoldDB" id="A0A6A4X7T0"/>
<dbReference type="PANTHER" id="PTHR20940">
    <property type="entry name" value="TETRA THYMOSIN"/>
    <property type="match status" value="1"/>
</dbReference>
<comment type="caution">
    <text evidence="6">The sequence shown here is derived from an EMBL/GenBank/DDBJ whole genome shotgun (WGS) entry which is preliminary data.</text>
</comment>
<dbReference type="EMBL" id="VIIS01000268">
    <property type="protein sequence ID" value="KAF0311058.1"/>
    <property type="molecule type" value="Genomic_DNA"/>
</dbReference>
<evidence type="ECO:0000256" key="2">
    <source>
        <dbReference type="ARBA" id="ARBA00009511"/>
    </source>
</evidence>
<dbReference type="OrthoDB" id="2151618at2759"/>
<dbReference type="CDD" id="cd22059">
    <property type="entry name" value="WH2_BetaT"/>
    <property type="match status" value="1"/>
</dbReference>
<evidence type="ECO:0000256" key="3">
    <source>
        <dbReference type="ARBA" id="ARBA00022490"/>
    </source>
</evidence>
<feature type="compositionally biased region" description="Basic and acidic residues" evidence="5">
    <location>
        <begin position="46"/>
        <end position="79"/>
    </location>
</feature>
<dbReference type="SMART" id="SM00152">
    <property type="entry name" value="THY"/>
    <property type="match status" value="4"/>
</dbReference>
<evidence type="ECO:0000256" key="5">
    <source>
        <dbReference type="SAM" id="MobiDB-lite"/>
    </source>
</evidence>
<protein>
    <submittedName>
        <fullName evidence="6">Thymosin beta</fullName>
    </submittedName>
</protein>
<comment type="subcellular location">
    <subcellularLocation>
        <location evidence="1">Cytoplasm</location>
        <location evidence="1">Cytoskeleton</location>
    </subcellularLocation>
</comment>
<reference evidence="6 7" key="1">
    <citation type="submission" date="2019-07" db="EMBL/GenBank/DDBJ databases">
        <title>Draft genome assembly of a fouling barnacle, Amphibalanus amphitrite (Darwin, 1854): The first reference genome for Thecostraca.</title>
        <authorList>
            <person name="Kim W."/>
        </authorList>
    </citation>
    <scope>NUCLEOTIDE SEQUENCE [LARGE SCALE GENOMIC DNA]</scope>
    <source>
        <strain evidence="6">SNU_AA5</strain>
        <tissue evidence="6">Soma without cirri and trophi</tissue>
    </source>
</reference>